<name>A0A9X2AYB7_9VIBR</name>
<proteinExistence type="predicted"/>
<protein>
    <submittedName>
        <fullName evidence="1">Uncharacterized protein</fullName>
    </submittedName>
</protein>
<keyword evidence="2" id="KW-1185">Reference proteome</keyword>
<sequence length="56" mass="6645">MRHIIEMQTVNLSSCELIYSFWSDGIVEKAITRNKRVVFYDARRHALKQDEETEDA</sequence>
<reference evidence="1" key="1">
    <citation type="submission" date="2021-11" db="EMBL/GenBank/DDBJ databases">
        <title>Vibrio ZSDE26 sp. nov. and Vibrio ZSDZ34 sp. nov., isolated from coastal seawater in Qingdao.</title>
        <authorList>
            <person name="Zhang P."/>
        </authorList>
    </citation>
    <scope>NUCLEOTIDE SEQUENCE</scope>
    <source>
        <strain evidence="1">ZSDZ34</strain>
    </source>
</reference>
<dbReference type="Proteomes" id="UP001139488">
    <property type="component" value="Unassembled WGS sequence"/>
</dbReference>
<dbReference type="EMBL" id="JAJNNZ010000004">
    <property type="protein sequence ID" value="MCJ2376467.1"/>
    <property type="molecule type" value="Genomic_DNA"/>
</dbReference>
<evidence type="ECO:0000313" key="2">
    <source>
        <dbReference type="Proteomes" id="UP001139488"/>
    </source>
</evidence>
<comment type="caution">
    <text evidence="1">The sequence shown here is derived from an EMBL/GenBank/DDBJ whole genome shotgun (WGS) entry which is preliminary data.</text>
</comment>
<accession>A0A9X2AYB7</accession>
<dbReference type="AlphaFoldDB" id="A0A9X2AYB7"/>
<evidence type="ECO:0000313" key="1">
    <source>
        <dbReference type="EMBL" id="MCJ2376467.1"/>
    </source>
</evidence>
<dbReference type="RefSeq" id="WP_244356015.1">
    <property type="nucleotide sequence ID" value="NZ_JAJNNZ010000004.1"/>
</dbReference>
<gene>
    <name evidence="1" type="ORF">LNL84_06425</name>
</gene>
<organism evidence="1 2">
    <name type="scientific">Vibrio gelatinilyticus</name>
    <dbReference type="NCBI Taxonomy" id="2893468"/>
    <lineage>
        <taxon>Bacteria</taxon>
        <taxon>Pseudomonadati</taxon>
        <taxon>Pseudomonadota</taxon>
        <taxon>Gammaproteobacteria</taxon>
        <taxon>Vibrionales</taxon>
        <taxon>Vibrionaceae</taxon>
        <taxon>Vibrio</taxon>
    </lineage>
</organism>